<dbReference type="EMBL" id="NNAY01000348">
    <property type="protein sequence ID" value="OXU29005.1"/>
    <property type="molecule type" value="Genomic_DNA"/>
</dbReference>
<comment type="caution">
    <text evidence="1">The sequence shown here is derived from an EMBL/GenBank/DDBJ whole genome shotgun (WGS) entry which is preliminary data.</text>
</comment>
<name>A0A232FE83_9HYME</name>
<dbReference type="AlphaFoldDB" id="A0A232FE83"/>
<evidence type="ECO:0000313" key="1">
    <source>
        <dbReference type="EMBL" id="OXU29005.1"/>
    </source>
</evidence>
<sequence>MGKATEPRCLHCASQKDDALHTFFVCEKWRDERVGLEDDGVRLTPDDIIPHMLAHRETWDNVARCVEKILRHKWADLQ</sequence>
<accession>A0A232FE83</accession>
<gene>
    <name evidence="1" type="ORF">TSAR_014431</name>
</gene>
<dbReference type="Proteomes" id="UP000215335">
    <property type="component" value="Unassembled WGS sequence"/>
</dbReference>
<evidence type="ECO:0000313" key="2">
    <source>
        <dbReference type="Proteomes" id="UP000215335"/>
    </source>
</evidence>
<evidence type="ECO:0008006" key="3">
    <source>
        <dbReference type="Google" id="ProtNLM"/>
    </source>
</evidence>
<reference evidence="1 2" key="1">
    <citation type="journal article" date="2017" name="Curr. Biol.">
        <title>The Evolution of Venom by Co-option of Single-Copy Genes.</title>
        <authorList>
            <person name="Martinson E.O."/>
            <person name="Mrinalini"/>
            <person name="Kelkar Y.D."/>
            <person name="Chang C.H."/>
            <person name="Werren J.H."/>
        </authorList>
    </citation>
    <scope>NUCLEOTIDE SEQUENCE [LARGE SCALE GENOMIC DNA]</scope>
    <source>
        <strain evidence="1 2">Alberta</strain>
        <tissue evidence="1">Whole body</tissue>
    </source>
</reference>
<keyword evidence="2" id="KW-1185">Reference proteome</keyword>
<organism evidence="1 2">
    <name type="scientific">Trichomalopsis sarcophagae</name>
    <dbReference type="NCBI Taxonomy" id="543379"/>
    <lineage>
        <taxon>Eukaryota</taxon>
        <taxon>Metazoa</taxon>
        <taxon>Ecdysozoa</taxon>
        <taxon>Arthropoda</taxon>
        <taxon>Hexapoda</taxon>
        <taxon>Insecta</taxon>
        <taxon>Pterygota</taxon>
        <taxon>Neoptera</taxon>
        <taxon>Endopterygota</taxon>
        <taxon>Hymenoptera</taxon>
        <taxon>Apocrita</taxon>
        <taxon>Proctotrupomorpha</taxon>
        <taxon>Chalcidoidea</taxon>
        <taxon>Pteromalidae</taxon>
        <taxon>Pteromalinae</taxon>
        <taxon>Trichomalopsis</taxon>
    </lineage>
</organism>
<proteinExistence type="predicted"/>
<protein>
    <recommendedName>
        <fullName evidence="3">Reverse transcriptase zinc-binding domain-containing protein</fullName>
    </recommendedName>
</protein>